<feature type="non-terminal residue" evidence="3">
    <location>
        <position position="74"/>
    </location>
</feature>
<organism evidence="3 4">
    <name type="scientific">Paenibacillus farraposensis</name>
    <dbReference type="NCBI Taxonomy" id="2807095"/>
    <lineage>
        <taxon>Bacteria</taxon>
        <taxon>Bacillati</taxon>
        <taxon>Bacillota</taxon>
        <taxon>Bacilli</taxon>
        <taxon>Bacillales</taxon>
        <taxon>Paenibacillaceae</taxon>
        <taxon>Paenibacillus</taxon>
    </lineage>
</organism>
<gene>
    <name evidence="3" type="ORF">ACFQ5D_24600</name>
</gene>
<name>A0ABW4DM28_9BACL</name>
<dbReference type="Proteomes" id="UP001597340">
    <property type="component" value="Unassembled WGS sequence"/>
</dbReference>
<proteinExistence type="predicted"/>
<evidence type="ECO:0000256" key="1">
    <source>
        <dbReference type="ARBA" id="ARBA00022448"/>
    </source>
</evidence>
<dbReference type="PANTHER" id="PTHR43738:SF1">
    <property type="entry name" value="HEMIN TRANSPORT SYSTEM PERMEASE PROTEIN HRTB-RELATED"/>
    <property type="match status" value="1"/>
</dbReference>
<sequence length="74" mass="8195">MFLALREIKKEKLRSGLIIAMIVLISYLIFILTSLALGLARENTDALDSWGTQTVILSKDANIQMGQSLLSSKQ</sequence>
<evidence type="ECO:0000313" key="3">
    <source>
        <dbReference type="EMBL" id="MFD1464406.1"/>
    </source>
</evidence>
<reference evidence="4" key="1">
    <citation type="journal article" date="2019" name="Int. J. Syst. Evol. Microbiol.">
        <title>The Global Catalogue of Microorganisms (GCM) 10K type strain sequencing project: providing services to taxonomists for standard genome sequencing and annotation.</title>
        <authorList>
            <consortium name="The Broad Institute Genomics Platform"/>
            <consortium name="The Broad Institute Genome Sequencing Center for Infectious Disease"/>
            <person name="Wu L."/>
            <person name="Ma J."/>
        </authorList>
    </citation>
    <scope>NUCLEOTIDE SEQUENCE [LARGE SCALE GENOMIC DNA]</scope>
    <source>
        <strain evidence="4">CCM 9147</strain>
    </source>
</reference>
<keyword evidence="2" id="KW-0812">Transmembrane</keyword>
<feature type="transmembrane region" description="Helical" evidence="2">
    <location>
        <begin position="16"/>
        <end position="40"/>
    </location>
</feature>
<comment type="caution">
    <text evidence="3">The sequence shown here is derived from an EMBL/GenBank/DDBJ whole genome shotgun (WGS) entry which is preliminary data.</text>
</comment>
<evidence type="ECO:0000313" key="4">
    <source>
        <dbReference type="Proteomes" id="UP001597340"/>
    </source>
</evidence>
<dbReference type="PANTHER" id="PTHR43738">
    <property type="entry name" value="ABC TRANSPORTER, MEMBRANE PROTEIN"/>
    <property type="match status" value="1"/>
</dbReference>
<dbReference type="EMBL" id="JBHTNZ010000225">
    <property type="protein sequence ID" value="MFD1464406.1"/>
    <property type="molecule type" value="Genomic_DNA"/>
</dbReference>
<evidence type="ECO:0000256" key="2">
    <source>
        <dbReference type="SAM" id="Phobius"/>
    </source>
</evidence>
<accession>A0ABW4DM28</accession>
<keyword evidence="4" id="KW-1185">Reference proteome</keyword>
<protein>
    <submittedName>
        <fullName evidence="3">ABC transporter permease</fullName>
    </submittedName>
</protein>
<keyword evidence="2" id="KW-1133">Transmembrane helix</keyword>
<dbReference type="InterPro" id="IPR051125">
    <property type="entry name" value="ABC-4/HrtB_transporter"/>
</dbReference>
<keyword evidence="2" id="KW-0472">Membrane</keyword>
<keyword evidence="1" id="KW-0813">Transport</keyword>